<dbReference type="InterPro" id="IPR033391">
    <property type="entry name" value="FBPase_N"/>
</dbReference>
<dbReference type="SUPFAM" id="SSF56655">
    <property type="entry name" value="Carbohydrate phosphatase"/>
    <property type="match status" value="1"/>
</dbReference>
<keyword evidence="5" id="KW-0460">Magnesium</keyword>
<evidence type="ECO:0000256" key="7">
    <source>
        <dbReference type="RuleBase" id="RU000508"/>
    </source>
</evidence>
<comment type="similarity">
    <text evidence="7">Belongs to the FBPase class 1 family.</text>
</comment>
<feature type="domain" description="Fructose-1-6-bisphosphatase class I N-terminal" evidence="8">
    <location>
        <begin position="22"/>
        <end position="115"/>
    </location>
</feature>
<dbReference type="GO" id="GO:0030388">
    <property type="term" value="P:fructose 1,6-bisphosphate metabolic process"/>
    <property type="evidence" value="ECO:0007669"/>
    <property type="project" value="TreeGrafter"/>
</dbReference>
<organism evidence="9 10">
    <name type="scientific">Protopolystoma xenopodis</name>
    <dbReference type="NCBI Taxonomy" id="117903"/>
    <lineage>
        <taxon>Eukaryota</taxon>
        <taxon>Metazoa</taxon>
        <taxon>Spiralia</taxon>
        <taxon>Lophotrochozoa</taxon>
        <taxon>Platyhelminthes</taxon>
        <taxon>Monogenea</taxon>
        <taxon>Polyopisthocotylea</taxon>
        <taxon>Polystomatidea</taxon>
        <taxon>Polystomatidae</taxon>
        <taxon>Protopolystoma</taxon>
    </lineage>
</organism>
<dbReference type="GO" id="GO:0005829">
    <property type="term" value="C:cytosol"/>
    <property type="evidence" value="ECO:0007669"/>
    <property type="project" value="TreeGrafter"/>
</dbReference>
<dbReference type="PANTHER" id="PTHR11556">
    <property type="entry name" value="FRUCTOSE-1,6-BISPHOSPHATASE-RELATED"/>
    <property type="match status" value="1"/>
</dbReference>
<evidence type="ECO:0000256" key="6">
    <source>
        <dbReference type="ARBA" id="ARBA00024331"/>
    </source>
</evidence>
<dbReference type="PRINTS" id="PR00115">
    <property type="entry name" value="F16BPHPHTASE"/>
</dbReference>
<evidence type="ECO:0000313" key="10">
    <source>
        <dbReference type="Proteomes" id="UP000784294"/>
    </source>
</evidence>
<dbReference type="GO" id="GO:0005986">
    <property type="term" value="P:sucrose biosynthetic process"/>
    <property type="evidence" value="ECO:0007669"/>
    <property type="project" value="TreeGrafter"/>
</dbReference>
<dbReference type="OrthoDB" id="10256725at2759"/>
<dbReference type="GO" id="GO:0006000">
    <property type="term" value="P:fructose metabolic process"/>
    <property type="evidence" value="ECO:0007669"/>
    <property type="project" value="TreeGrafter"/>
</dbReference>
<comment type="caution">
    <text evidence="9">The sequence shown here is derived from an EMBL/GenBank/DDBJ whole genome shotgun (WGS) entry which is preliminary data.</text>
</comment>
<feature type="non-terminal residue" evidence="9">
    <location>
        <position position="166"/>
    </location>
</feature>
<accession>A0A3S5BUL8</accession>
<dbReference type="Proteomes" id="UP000784294">
    <property type="component" value="Unassembled WGS sequence"/>
</dbReference>
<comment type="subunit">
    <text evidence="2">Homotetramer.</text>
</comment>
<name>A0A3S5BUL8_9PLAT</name>
<proteinExistence type="inferred from homology"/>
<dbReference type="InterPro" id="IPR028343">
    <property type="entry name" value="FBPtase"/>
</dbReference>
<keyword evidence="10" id="KW-1185">Reference proteome</keyword>
<keyword evidence="4" id="KW-0479">Metal-binding</keyword>
<dbReference type="Pfam" id="PF00316">
    <property type="entry name" value="FBPase"/>
    <property type="match status" value="1"/>
</dbReference>
<comment type="catalytic activity">
    <reaction evidence="1">
        <text>beta-D-fructose 1,6-bisphosphate + H2O = beta-D-fructose 6-phosphate + phosphate</text>
        <dbReference type="Rhea" id="RHEA:11064"/>
        <dbReference type="ChEBI" id="CHEBI:15377"/>
        <dbReference type="ChEBI" id="CHEBI:32966"/>
        <dbReference type="ChEBI" id="CHEBI:43474"/>
        <dbReference type="ChEBI" id="CHEBI:57634"/>
        <dbReference type="EC" id="3.1.3.11"/>
    </reaction>
</comment>
<dbReference type="GO" id="GO:0006094">
    <property type="term" value="P:gluconeogenesis"/>
    <property type="evidence" value="ECO:0007669"/>
    <property type="project" value="TreeGrafter"/>
</dbReference>
<protein>
    <recommendedName>
        <fullName evidence="3">fructose-bisphosphatase</fullName>
        <ecNumber evidence="3">3.1.3.11</ecNumber>
    </recommendedName>
</protein>
<evidence type="ECO:0000256" key="4">
    <source>
        <dbReference type="ARBA" id="ARBA00022723"/>
    </source>
</evidence>
<dbReference type="EMBL" id="CAAALY010266171">
    <property type="protein sequence ID" value="VEL40731.1"/>
    <property type="molecule type" value="Genomic_DNA"/>
</dbReference>
<evidence type="ECO:0000256" key="1">
    <source>
        <dbReference type="ARBA" id="ARBA00001273"/>
    </source>
</evidence>
<keyword evidence="7" id="KW-0119">Carbohydrate metabolism</keyword>
<dbReference type="Gene3D" id="3.30.540.10">
    <property type="entry name" value="Fructose-1,6-Bisphosphatase, subunit A, domain 1"/>
    <property type="match status" value="1"/>
</dbReference>
<keyword evidence="7" id="KW-0378">Hydrolase</keyword>
<evidence type="ECO:0000256" key="3">
    <source>
        <dbReference type="ARBA" id="ARBA00013093"/>
    </source>
</evidence>
<evidence type="ECO:0000259" key="8">
    <source>
        <dbReference type="Pfam" id="PF00316"/>
    </source>
</evidence>
<evidence type="ECO:0000256" key="2">
    <source>
        <dbReference type="ARBA" id="ARBA00011881"/>
    </source>
</evidence>
<comment type="pathway">
    <text evidence="6">Carbohydrate biosynthesis.</text>
</comment>
<dbReference type="PANTHER" id="PTHR11556:SF1">
    <property type="entry name" value="FRUCTOSE-BISPHOSPHATASE"/>
    <property type="match status" value="1"/>
</dbReference>
<gene>
    <name evidence="9" type="ORF">PXEA_LOCUS34171</name>
</gene>
<dbReference type="AlphaFoldDB" id="A0A3S5BUL8"/>
<dbReference type="EC" id="3.1.3.11" evidence="3"/>
<dbReference type="GO" id="GO:0046872">
    <property type="term" value="F:metal ion binding"/>
    <property type="evidence" value="ECO:0007669"/>
    <property type="project" value="UniProtKB-KW"/>
</dbReference>
<dbReference type="Gene3D" id="3.40.190.80">
    <property type="match status" value="1"/>
</dbReference>
<sequence length="166" mass="18209">TARFDQSTPFFTAILISLYIFAQGKYIVCFDPLDGSSNIDCLGSIGSIFSVLRRPETDDPEQFIDVRLALQTGRNIVTAGYALYGSATAMVLSVGHGVHGFMLDPSLGEFILTQPNMIIRQRGDIYSLNEGYASFWPTAVTEYVNSKKFTKASELMPCGNGSSRIK</sequence>
<dbReference type="InterPro" id="IPR000146">
    <property type="entry name" value="FBPase_class-1"/>
</dbReference>
<dbReference type="GO" id="GO:0006002">
    <property type="term" value="P:fructose 6-phosphate metabolic process"/>
    <property type="evidence" value="ECO:0007669"/>
    <property type="project" value="TreeGrafter"/>
</dbReference>
<dbReference type="GO" id="GO:0042132">
    <property type="term" value="F:fructose 1,6-bisphosphate 1-phosphatase activity"/>
    <property type="evidence" value="ECO:0007669"/>
    <property type="project" value="UniProtKB-EC"/>
</dbReference>
<evidence type="ECO:0000313" key="9">
    <source>
        <dbReference type="EMBL" id="VEL40731.1"/>
    </source>
</evidence>
<evidence type="ECO:0000256" key="5">
    <source>
        <dbReference type="ARBA" id="ARBA00022842"/>
    </source>
</evidence>
<reference evidence="9" key="1">
    <citation type="submission" date="2018-11" db="EMBL/GenBank/DDBJ databases">
        <authorList>
            <consortium name="Pathogen Informatics"/>
        </authorList>
    </citation>
    <scope>NUCLEOTIDE SEQUENCE</scope>
</reference>